<gene>
    <name evidence="2" type="ordered locus">Achl_4399</name>
</gene>
<feature type="compositionally biased region" description="Acidic residues" evidence="1">
    <location>
        <begin position="34"/>
        <end position="56"/>
    </location>
</feature>
<feature type="region of interest" description="Disordered" evidence="1">
    <location>
        <begin position="1"/>
        <end position="69"/>
    </location>
</feature>
<name>B8HIV3_PSECP</name>
<evidence type="ECO:0000256" key="1">
    <source>
        <dbReference type="SAM" id="MobiDB-lite"/>
    </source>
</evidence>
<keyword evidence="3" id="KW-1185">Reference proteome</keyword>
<geneLocation type="plasmid" evidence="2 3">
    <name>pACHL01</name>
</geneLocation>
<dbReference type="RefSeq" id="WP_012623367.1">
    <property type="nucleotide sequence ID" value="NC_011879.1"/>
</dbReference>
<proteinExistence type="predicted"/>
<keyword evidence="2" id="KW-0614">Plasmid</keyword>
<dbReference type="EMBL" id="CP001342">
    <property type="protein sequence ID" value="ACL42350.1"/>
    <property type="molecule type" value="Genomic_DNA"/>
</dbReference>
<organism evidence="2 3">
    <name type="scientific">Pseudarthrobacter chlorophenolicus (strain ATCC 700700 / DSM 12829 / CIP 107037 / JCM 12360 / KCTC 9906 / NCIMB 13794 / A6)</name>
    <name type="common">Arthrobacter chlorophenolicus</name>
    <dbReference type="NCBI Taxonomy" id="452863"/>
    <lineage>
        <taxon>Bacteria</taxon>
        <taxon>Bacillati</taxon>
        <taxon>Actinomycetota</taxon>
        <taxon>Actinomycetes</taxon>
        <taxon>Micrococcales</taxon>
        <taxon>Micrococcaceae</taxon>
        <taxon>Pseudarthrobacter</taxon>
    </lineage>
</organism>
<dbReference type="HOGENOM" id="CLU_1324208_0_0_11"/>
<dbReference type="AlphaFoldDB" id="B8HIV3"/>
<dbReference type="Proteomes" id="UP000002505">
    <property type="component" value="Plasmid pACHL01"/>
</dbReference>
<reference evidence="2" key="1">
    <citation type="submission" date="2009-01" db="EMBL/GenBank/DDBJ databases">
        <title>Complete sequence of plasmid1 of Arthrobacter chlorophenolicus A6.</title>
        <authorList>
            <consortium name="US DOE Joint Genome Institute"/>
            <person name="Lucas S."/>
            <person name="Copeland A."/>
            <person name="Lapidus A."/>
            <person name="Glavina del Rio T."/>
            <person name="Tice H."/>
            <person name="Bruce D."/>
            <person name="Goodwin L."/>
            <person name="Pitluck S."/>
            <person name="Goltsman E."/>
            <person name="Clum A."/>
            <person name="Larimer F."/>
            <person name="Land M."/>
            <person name="Hauser L."/>
            <person name="Kyrpides N."/>
            <person name="Mikhailova N."/>
            <person name="Jansson J."/>
            <person name="Richardson P."/>
        </authorList>
    </citation>
    <scope>NUCLEOTIDE SEQUENCE [LARGE SCALE GENOMIC DNA]</scope>
    <source>
        <strain evidence="2">A6</strain>
        <plasmid evidence="2">pACHL01</plasmid>
    </source>
</reference>
<dbReference type="KEGG" id="ach:Achl_4399"/>
<accession>B8HIV3</accession>
<dbReference type="OrthoDB" id="5150398at2"/>
<evidence type="ECO:0000313" key="2">
    <source>
        <dbReference type="EMBL" id="ACL42350.1"/>
    </source>
</evidence>
<sequence length="207" mass="21438">MTTTPYETDRYQPSGYSDSDESYLNPGAAIDAELSGEQEADELDTIDTVDEDDSTDEGGAGSKAKASTKPSRGLFRRVAAKTIEVQGASDTVRALAAAQVGGSEDVVELVASIMSAGRSSTSPLTDIETIQAAIRDEPWSVGITATALGRARLKSIWTLLHTLGAVGTPAPPASDAKAGLAVAKAVNGLSEDNQLELVASAELLKRS</sequence>
<protein>
    <submittedName>
        <fullName evidence="2">Uncharacterized protein</fullName>
    </submittedName>
</protein>
<evidence type="ECO:0000313" key="3">
    <source>
        <dbReference type="Proteomes" id="UP000002505"/>
    </source>
</evidence>